<dbReference type="SUPFAM" id="SSF54593">
    <property type="entry name" value="Glyoxalase/Bleomycin resistance protein/Dihydroxybiphenyl dioxygenase"/>
    <property type="match status" value="1"/>
</dbReference>
<dbReference type="InterPro" id="IPR041581">
    <property type="entry name" value="Glyoxalase_6"/>
</dbReference>
<dbReference type="Gene3D" id="3.10.180.10">
    <property type="entry name" value="2,3-Dihydroxybiphenyl 1,2-Dioxygenase, domain 1"/>
    <property type="match status" value="1"/>
</dbReference>
<comment type="caution">
    <text evidence="2">The sequence shown here is derived from an EMBL/GenBank/DDBJ whole genome shotgun (WGS) entry which is preliminary data.</text>
</comment>
<name>A0A4Q7WS70_9ACTN</name>
<feature type="domain" description="Glyoxalase-like" evidence="1">
    <location>
        <begin position="14"/>
        <end position="127"/>
    </location>
</feature>
<dbReference type="PANTHER" id="PTHR35908">
    <property type="entry name" value="HYPOTHETICAL FUSION PROTEIN"/>
    <property type="match status" value="1"/>
</dbReference>
<dbReference type="Proteomes" id="UP000292027">
    <property type="component" value="Unassembled WGS sequence"/>
</dbReference>
<gene>
    <name evidence="2" type="ORF">EV645_5946</name>
</gene>
<evidence type="ECO:0000259" key="1">
    <source>
        <dbReference type="Pfam" id="PF18029"/>
    </source>
</evidence>
<dbReference type="PANTHER" id="PTHR35908:SF1">
    <property type="entry name" value="CONSERVED PROTEIN"/>
    <property type="match status" value="1"/>
</dbReference>
<dbReference type="RefSeq" id="WP_130447244.1">
    <property type="nucleotide sequence ID" value="NZ_SHKR01000014.1"/>
</dbReference>
<keyword evidence="2" id="KW-0456">Lyase</keyword>
<dbReference type="AlphaFoldDB" id="A0A4Q7WS70"/>
<dbReference type="Pfam" id="PF18029">
    <property type="entry name" value="Glyoxalase_6"/>
    <property type="match status" value="1"/>
</dbReference>
<proteinExistence type="predicted"/>
<reference evidence="2 3" key="1">
    <citation type="journal article" date="2015" name="Stand. Genomic Sci.">
        <title>Genomic Encyclopedia of Bacterial and Archaeal Type Strains, Phase III: the genomes of soil and plant-associated and newly described type strains.</title>
        <authorList>
            <person name="Whitman W.B."/>
            <person name="Woyke T."/>
            <person name="Klenk H.P."/>
            <person name="Zhou Y."/>
            <person name="Lilburn T.G."/>
            <person name="Beck B.J."/>
            <person name="De Vos P."/>
            <person name="Vandamme P."/>
            <person name="Eisen J.A."/>
            <person name="Garrity G."/>
            <person name="Hugenholtz P."/>
            <person name="Kyrpides N.C."/>
        </authorList>
    </citation>
    <scope>NUCLEOTIDE SEQUENCE [LARGE SCALE GENOMIC DNA]</scope>
    <source>
        <strain evidence="2 3">VKM Ac-2540</strain>
    </source>
</reference>
<sequence>MLRGRSEKGHWFGTVIDAPDPQALGMFYHAVLGWEIHKNEPDEFTLAVPGNSETYLAFQAQTSAPWARPVWPATEGEQQMMMHLDIEVGDLDAAVQHAVELGATLAEFQPQDEVRVLLDPAGHPFCLYANG</sequence>
<accession>A0A4Q7WS70</accession>
<organism evidence="2 3">
    <name type="scientific">Kribbella rubisoli</name>
    <dbReference type="NCBI Taxonomy" id="3075929"/>
    <lineage>
        <taxon>Bacteria</taxon>
        <taxon>Bacillati</taxon>
        <taxon>Actinomycetota</taxon>
        <taxon>Actinomycetes</taxon>
        <taxon>Propionibacteriales</taxon>
        <taxon>Kribbellaceae</taxon>
        <taxon>Kribbella</taxon>
    </lineage>
</organism>
<dbReference type="GO" id="GO:0016829">
    <property type="term" value="F:lyase activity"/>
    <property type="evidence" value="ECO:0007669"/>
    <property type="project" value="UniProtKB-KW"/>
</dbReference>
<evidence type="ECO:0000313" key="3">
    <source>
        <dbReference type="Proteomes" id="UP000292027"/>
    </source>
</evidence>
<dbReference type="EMBL" id="SHKR01000014">
    <property type="protein sequence ID" value="RZU12673.1"/>
    <property type="molecule type" value="Genomic_DNA"/>
</dbReference>
<evidence type="ECO:0000313" key="2">
    <source>
        <dbReference type="EMBL" id="RZU12673.1"/>
    </source>
</evidence>
<keyword evidence="3" id="KW-1185">Reference proteome</keyword>
<dbReference type="InterPro" id="IPR029068">
    <property type="entry name" value="Glyas_Bleomycin-R_OHBP_Dase"/>
</dbReference>
<protein>
    <submittedName>
        <fullName evidence="2">Catechol 2,3-dioxygenase-like lactoylglutathione lyase family enzyme</fullName>
    </submittedName>
</protein>
<dbReference type="OrthoDB" id="1645442at2"/>